<dbReference type="Proteomes" id="UP000016584">
    <property type="component" value="Unassembled WGS sequence"/>
</dbReference>
<name>U2J1F7_9SPHI</name>
<dbReference type="AlphaFoldDB" id="U2J1F7"/>
<evidence type="ECO:0000313" key="2">
    <source>
        <dbReference type="EMBL" id="ERJ58809.1"/>
    </source>
</evidence>
<dbReference type="RefSeq" id="WP_021070302.1">
    <property type="nucleotide sequence ID" value="NZ_ATDL01000015.1"/>
</dbReference>
<dbReference type="EMBL" id="ATDL01000015">
    <property type="protein sequence ID" value="ERJ58809.1"/>
    <property type="molecule type" value="Genomic_DNA"/>
</dbReference>
<dbReference type="OrthoDB" id="9855486at2"/>
<gene>
    <name evidence="2" type="ORF">M472_08510</name>
</gene>
<organism evidence="2 3">
    <name type="scientific">Sphingobacterium paucimobilis HER1398</name>
    <dbReference type="NCBI Taxonomy" id="1346330"/>
    <lineage>
        <taxon>Bacteria</taxon>
        <taxon>Pseudomonadati</taxon>
        <taxon>Bacteroidota</taxon>
        <taxon>Sphingobacteriia</taxon>
        <taxon>Sphingobacteriales</taxon>
        <taxon>Sphingobacteriaceae</taxon>
        <taxon>Sphingobacterium</taxon>
    </lineage>
</organism>
<keyword evidence="1" id="KW-0732">Signal</keyword>
<proteinExistence type="predicted"/>
<sequence>MKAIAFIKKYATAGIALAAIIGFSAFKMSDDPIQSTRVLAYNNATEQYEEVTDYNTNKCIPGTEICSFTTEAEIGSAPGQVPSEIPLDQLNDYLPLMTQLGDNHKQYDFSK</sequence>
<evidence type="ECO:0000313" key="3">
    <source>
        <dbReference type="Proteomes" id="UP000016584"/>
    </source>
</evidence>
<protein>
    <submittedName>
        <fullName evidence="2">Uncharacterized protein</fullName>
    </submittedName>
</protein>
<accession>U2J1F7</accession>
<feature type="signal peptide" evidence="1">
    <location>
        <begin position="1"/>
        <end position="18"/>
    </location>
</feature>
<dbReference type="PATRIC" id="fig|1346330.5.peg.2140"/>
<keyword evidence="3" id="KW-1185">Reference proteome</keyword>
<reference evidence="2 3" key="1">
    <citation type="journal article" date="2013" name="Genome Announc.">
        <title>The Draft Genome Sequence of Sphingomonas paucimobilis Strain HER1398 (Proteobacteria), Host to the Giant PAU Phage, Indicates That It Is a Member of the Genus Sphingobacterium (Bacteroidetes).</title>
        <authorList>
            <person name="White R.A.III."/>
            <person name="Suttle C.A."/>
        </authorList>
    </citation>
    <scope>NUCLEOTIDE SEQUENCE [LARGE SCALE GENOMIC DNA]</scope>
    <source>
        <strain evidence="2 3">HER1398</strain>
    </source>
</reference>
<feature type="chain" id="PRO_5004628146" evidence="1">
    <location>
        <begin position="19"/>
        <end position="111"/>
    </location>
</feature>
<comment type="caution">
    <text evidence="2">The sequence shown here is derived from an EMBL/GenBank/DDBJ whole genome shotgun (WGS) entry which is preliminary data.</text>
</comment>
<evidence type="ECO:0000256" key="1">
    <source>
        <dbReference type="SAM" id="SignalP"/>
    </source>
</evidence>